<feature type="domain" description="Peptidase M20 dimerisation" evidence="2">
    <location>
        <begin position="180"/>
        <end position="266"/>
    </location>
</feature>
<evidence type="ECO:0000313" key="4">
    <source>
        <dbReference type="Proteomes" id="UP000658225"/>
    </source>
</evidence>
<dbReference type="GO" id="GO:0071713">
    <property type="term" value="F:para-aminobenzoyl-glutamate hydrolase activity"/>
    <property type="evidence" value="ECO:0007669"/>
    <property type="project" value="TreeGrafter"/>
</dbReference>
<dbReference type="Pfam" id="PF01546">
    <property type="entry name" value="Peptidase_M20"/>
    <property type="match status" value="1"/>
</dbReference>
<dbReference type="Proteomes" id="UP000658225">
    <property type="component" value="Unassembled WGS sequence"/>
</dbReference>
<gene>
    <name evidence="3" type="ORF">H4683_000418</name>
</gene>
<dbReference type="SUPFAM" id="SSF53187">
    <property type="entry name" value="Zn-dependent exopeptidases"/>
    <property type="match status" value="1"/>
</dbReference>
<dbReference type="InterPro" id="IPR036264">
    <property type="entry name" value="Bact_exopeptidase_dim_dom"/>
</dbReference>
<dbReference type="InterPro" id="IPR017439">
    <property type="entry name" value="Amidohydrolase"/>
</dbReference>
<name>A0A927R4Y0_9BACL</name>
<dbReference type="SUPFAM" id="SSF55031">
    <property type="entry name" value="Bacterial exopeptidase dimerisation domain"/>
    <property type="match status" value="1"/>
</dbReference>
<dbReference type="InterPro" id="IPR011650">
    <property type="entry name" value="Peptidase_M20_dimer"/>
</dbReference>
<dbReference type="Pfam" id="PF07687">
    <property type="entry name" value="M20_dimer"/>
    <property type="match status" value="1"/>
</dbReference>
<protein>
    <recommendedName>
        <fullName evidence="1">Peptidase M20 domain-containing protein 2</fullName>
    </recommendedName>
</protein>
<dbReference type="InterPro" id="IPR017144">
    <property type="entry name" value="Xaa-Arg_dipeptidase"/>
</dbReference>
<proteinExistence type="inferred from homology"/>
<dbReference type="NCBIfam" id="TIGR01891">
    <property type="entry name" value="amidohydrolases"/>
    <property type="match status" value="1"/>
</dbReference>
<dbReference type="GO" id="GO:0046657">
    <property type="term" value="P:folic acid catabolic process"/>
    <property type="evidence" value="ECO:0007669"/>
    <property type="project" value="TreeGrafter"/>
</dbReference>
<dbReference type="PANTHER" id="PTHR30575">
    <property type="entry name" value="PEPTIDASE M20"/>
    <property type="match status" value="1"/>
</dbReference>
<dbReference type="EMBL" id="JADBEL010000001">
    <property type="protein sequence ID" value="MBE1553349.1"/>
    <property type="molecule type" value="Genomic_DNA"/>
</dbReference>
<accession>A0A927R4Y0</accession>
<dbReference type="Gene3D" id="3.40.630.10">
    <property type="entry name" value="Zn peptidases"/>
    <property type="match status" value="1"/>
</dbReference>
<comment type="caution">
    <text evidence="3">The sequence shown here is derived from an EMBL/GenBank/DDBJ whole genome shotgun (WGS) entry which is preliminary data.</text>
</comment>
<comment type="similarity">
    <text evidence="1">Belongs to the peptidase M20A family.</text>
</comment>
<dbReference type="FunFam" id="3.30.70.360:FF:000004">
    <property type="entry name" value="Peptidase M20 domain-containing protein 2"/>
    <property type="match status" value="1"/>
</dbReference>
<dbReference type="InterPro" id="IPR052030">
    <property type="entry name" value="Peptidase_M20/M20A_hydrolases"/>
</dbReference>
<dbReference type="PANTHER" id="PTHR30575:SF0">
    <property type="entry name" value="XAA-ARG DIPEPTIDASE"/>
    <property type="match status" value="1"/>
</dbReference>
<dbReference type="RefSeq" id="WP_192597147.1">
    <property type="nucleotide sequence ID" value="NZ_JADBEL010000001.1"/>
</dbReference>
<dbReference type="GO" id="GO:0016805">
    <property type="term" value="F:dipeptidase activity"/>
    <property type="evidence" value="ECO:0007669"/>
    <property type="project" value="InterPro"/>
</dbReference>
<dbReference type="InterPro" id="IPR002933">
    <property type="entry name" value="Peptidase_M20"/>
</dbReference>
<organism evidence="3 4">
    <name type="scientific">Sporosarcina limicola</name>
    <dbReference type="NCBI Taxonomy" id="34101"/>
    <lineage>
        <taxon>Bacteria</taxon>
        <taxon>Bacillati</taxon>
        <taxon>Bacillota</taxon>
        <taxon>Bacilli</taxon>
        <taxon>Bacillales</taxon>
        <taxon>Caryophanaceae</taxon>
        <taxon>Sporosarcina</taxon>
    </lineage>
</organism>
<dbReference type="GO" id="GO:0005737">
    <property type="term" value="C:cytoplasm"/>
    <property type="evidence" value="ECO:0007669"/>
    <property type="project" value="TreeGrafter"/>
</dbReference>
<evidence type="ECO:0000256" key="1">
    <source>
        <dbReference type="PIRNR" id="PIRNR037226"/>
    </source>
</evidence>
<dbReference type="CDD" id="cd03887">
    <property type="entry name" value="M20_Acy1L2"/>
    <property type="match status" value="1"/>
</dbReference>
<dbReference type="PIRSF" id="PIRSF037226">
    <property type="entry name" value="Amidohydrolase_ACY1L2_prd"/>
    <property type="match status" value="1"/>
</dbReference>
<dbReference type="Gene3D" id="3.30.70.360">
    <property type="match status" value="1"/>
</dbReference>
<evidence type="ECO:0000259" key="2">
    <source>
        <dbReference type="Pfam" id="PF07687"/>
    </source>
</evidence>
<keyword evidence="4" id="KW-1185">Reference proteome</keyword>
<reference evidence="3" key="1">
    <citation type="submission" date="2020-10" db="EMBL/GenBank/DDBJ databases">
        <title>Genomic Encyclopedia of Type Strains, Phase IV (KMG-IV): sequencing the most valuable type-strain genomes for metagenomic binning, comparative biology and taxonomic classification.</title>
        <authorList>
            <person name="Goeker M."/>
        </authorList>
    </citation>
    <scope>NUCLEOTIDE SEQUENCE</scope>
    <source>
        <strain evidence="3">DSM 13886</strain>
    </source>
</reference>
<evidence type="ECO:0000313" key="3">
    <source>
        <dbReference type="EMBL" id="MBE1553349.1"/>
    </source>
</evidence>
<dbReference type="AlphaFoldDB" id="A0A927R4Y0"/>
<sequence length="400" mass="42619">MTIVQEHKATLIQSIDENRELYIKTSQEIHANPEIGNEEVYASKKHVALLRNAGFEVTTAVAGHETSFYAVKDSGKEGPTVAYLAEYDALPGIGHACGHNIIGTTSVAAGIALAEALPDTGGHVVVLGTPAEEGGANGSAKGSFVRHGYLKDVDVALMIHPSGKTALTGETLAVDPLDFHFYGKPAHASGSPEQGINALDAVIQLFNGINALRQQLPSDVRIHGIITHGGDAPNIIPEYASARFFIRAETWNKTIETSTKVRAIAEGAALATGATVKIERFQNEVKDFVLNSVLDEVLHVELKTLGEVVHTEKRKGKGSTDAGNISYEVPTAHGYIKIGPDDLIAHTVEFREAAKSERGDEALIVGAKALASMGYRLLTDAVLLHQVKQEFEIALAAKEG</sequence>